<evidence type="ECO:0000256" key="1">
    <source>
        <dbReference type="ARBA" id="ARBA00004162"/>
    </source>
</evidence>
<feature type="transmembrane region" description="Helical" evidence="10">
    <location>
        <begin position="37"/>
        <end position="61"/>
    </location>
</feature>
<evidence type="ECO:0000256" key="8">
    <source>
        <dbReference type="ARBA" id="ARBA00022989"/>
    </source>
</evidence>
<evidence type="ECO:0000256" key="4">
    <source>
        <dbReference type="ARBA" id="ARBA00022692"/>
    </source>
</evidence>
<dbReference type="PANTHER" id="PTHR40765">
    <property type="entry name" value="ESX-2 SECRETION SYSTEM ATPASE ECCB2"/>
    <property type="match status" value="1"/>
</dbReference>
<comment type="caution">
    <text evidence="11">The sequence shown here is derived from an EMBL/GenBank/DDBJ whole genome shotgun (WGS) entry which is preliminary data.</text>
</comment>
<keyword evidence="7" id="KW-0067">ATP-binding</keyword>
<dbReference type="RefSeq" id="WP_344428553.1">
    <property type="nucleotide sequence ID" value="NZ_BAAANN010000034.1"/>
</dbReference>
<protein>
    <submittedName>
        <fullName evidence="11">Type VII secretion protein EccB</fullName>
    </submittedName>
</protein>
<dbReference type="InterPro" id="IPR042485">
    <property type="entry name" value="T7SS_EccB_R3"/>
</dbReference>
<evidence type="ECO:0000256" key="6">
    <source>
        <dbReference type="ARBA" id="ARBA00022801"/>
    </source>
</evidence>
<evidence type="ECO:0000256" key="10">
    <source>
        <dbReference type="SAM" id="Phobius"/>
    </source>
</evidence>
<evidence type="ECO:0000313" key="12">
    <source>
        <dbReference type="Proteomes" id="UP001501116"/>
    </source>
</evidence>
<evidence type="ECO:0000256" key="9">
    <source>
        <dbReference type="ARBA" id="ARBA00023136"/>
    </source>
</evidence>
<evidence type="ECO:0000256" key="2">
    <source>
        <dbReference type="ARBA" id="ARBA00008149"/>
    </source>
</evidence>
<keyword evidence="12" id="KW-1185">Reference proteome</keyword>
<comment type="subcellular location">
    <subcellularLocation>
        <location evidence="1">Cell membrane</location>
        <topology evidence="1">Single-pass membrane protein</topology>
    </subcellularLocation>
</comment>
<dbReference type="InterPro" id="IPR044857">
    <property type="entry name" value="T7SS_EccB_R1"/>
</dbReference>
<evidence type="ECO:0000256" key="3">
    <source>
        <dbReference type="ARBA" id="ARBA00022475"/>
    </source>
</evidence>
<keyword evidence="5" id="KW-0547">Nucleotide-binding</keyword>
<dbReference type="Gene3D" id="2.40.50.910">
    <property type="entry name" value="Type VII secretion system EccB, repeat 3 domain"/>
    <property type="match status" value="1"/>
</dbReference>
<dbReference type="Pfam" id="PF05108">
    <property type="entry name" value="T7SS_ESX1_EccB"/>
    <property type="match status" value="1"/>
</dbReference>
<reference evidence="12" key="1">
    <citation type="journal article" date="2019" name="Int. J. Syst. Evol. Microbiol.">
        <title>The Global Catalogue of Microorganisms (GCM) 10K type strain sequencing project: providing services to taxonomists for standard genome sequencing and annotation.</title>
        <authorList>
            <consortium name="The Broad Institute Genomics Platform"/>
            <consortium name="The Broad Institute Genome Sequencing Center for Infectious Disease"/>
            <person name="Wu L."/>
            <person name="Ma J."/>
        </authorList>
    </citation>
    <scope>NUCLEOTIDE SEQUENCE [LARGE SCALE GENOMIC DNA]</scope>
    <source>
        <strain evidence="12">JCM 14545</strain>
    </source>
</reference>
<keyword evidence="3" id="KW-1003">Cell membrane</keyword>
<keyword evidence="8 10" id="KW-1133">Transmembrane helix</keyword>
<accession>A0ABP5DJX7</accession>
<evidence type="ECO:0000256" key="5">
    <source>
        <dbReference type="ARBA" id="ARBA00022741"/>
    </source>
</evidence>
<proteinExistence type="inferred from homology"/>
<gene>
    <name evidence="11" type="primary">eccB_2</name>
    <name evidence="11" type="ORF">GCM10009754_67970</name>
</gene>
<comment type="similarity">
    <text evidence="2">Belongs to the EccB family.</text>
</comment>
<name>A0ABP5DJX7_9PSEU</name>
<dbReference type="PANTHER" id="PTHR40765:SF2">
    <property type="entry name" value="ESX-2 SECRETION SYSTEM ATPASE ECCB2"/>
    <property type="match status" value="1"/>
</dbReference>
<evidence type="ECO:0000256" key="7">
    <source>
        <dbReference type="ARBA" id="ARBA00022840"/>
    </source>
</evidence>
<dbReference type="EMBL" id="BAAANN010000034">
    <property type="protein sequence ID" value="GAA1981569.1"/>
    <property type="molecule type" value="Genomic_DNA"/>
</dbReference>
<dbReference type="Proteomes" id="UP001501116">
    <property type="component" value="Unassembled WGS sequence"/>
</dbReference>
<sequence length="467" mass="47053">MWTQRDQIQAYQFLRRRLVSALVAADANHPVAPSRRLVLGTAVGLAVALLATAVCGVLGLLSPGGGKDWLAGGHVIVEEGTGARFVLGQDGALHPVLNYSSARLLAGANGDADVTVPAKRLATVPRGAGIGIAGAPDSLPAPERLVTTGWTNCSRTTRDAPSSAAPTSSVLLVAGDSGRALGQREGLLVRLPDGSRYLVSAGHRFRLTDEALVALHYDQRMPIVVSPRWLGTVPAGRDLAFLEVDGIGGRGPSVGGKAAKVGQVLRVGGATGEDGYYLVRADGLEVITETQAALVPGSPEGERVDAAAVARAPKHAGTESAGGEDAAGYPGRIPVPVTVTGTSVTVCARDGDARVTISGQVPLPGGARPIATAAKRDGRVADEVYVPPSGGAVVAEQTAPGVDSGTMYLVTDTGVKYPVVSREALAALGYGAVPRQPVAAGTLAALPNGPALDPAAAAVPVTGAGAG</sequence>
<keyword evidence="6" id="KW-0378">Hydrolase</keyword>
<organism evidence="11 12">
    <name type="scientific">Amycolatopsis minnesotensis</name>
    <dbReference type="NCBI Taxonomy" id="337894"/>
    <lineage>
        <taxon>Bacteria</taxon>
        <taxon>Bacillati</taxon>
        <taxon>Actinomycetota</taxon>
        <taxon>Actinomycetes</taxon>
        <taxon>Pseudonocardiales</taxon>
        <taxon>Pseudonocardiaceae</taxon>
        <taxon>Amycolatopsis</taxon>
    </lineage>
</organism>
<keyword evidence="4 10" id="KW-0812">Transmembrane</keyword>
<dbReference type="NCBIfam" id="TIGR03919">
    <property type="entry name" value="T7SS_EccB"/>
    <property type="match status" value="1"/>
</dbReference>
<dbReference type="InterPro" id="IPR007795">
    <property type="entry name" value="T7SS_EccB"/>
</dbReference>
<evidence type="ECO:0000313" key="11">
    <source>
        <dbReference type="EMBL" id="GAA1981569.1"/>
    </source>
</evidence>
<keyword evidence="9 10" id="KW-0472">Membrane</keyword>
<dbReference type="Gene3D" id="3.30.2390.20">
    <property type="entry name" value="Type VII secretion system EccB, repeat 1 domain"/>
    <property type="match status" value="1"/>
</dbReference>